<dbReference type="EMBL" id="JABSTR010000006">
    <property type="protein sequence ID" value="KAH9373082.1"/>
    <property type="molecule type" value="Genomic_DNA"/>
</dbReference>
<name>A0A9J6GCG7_HAELO</name>
<protein>
    <submittedName>
        <fullName evidence="1">Uncharacterized protein</fullName>
    </submittedName>
</protein>
<keyword evidence="2" id="KW-1185">Reference proteome</keyword>
<dbReference type="AlphaFoldDB" id="A0A9J6GCG7"/>
<evidence type="ECO:0000313" key="2">
    <source>
        <dbReference type="Proteomes" id="UP000821853"/>
    </source>
</evidence>
<proteinExistence type="predicted"/>
<reference evidence="1 2" key="1">
    <citation type="journal article" date="2020" name="Cell">
        <title>Large-Scale Comparative Analyses of Tick Genomes Elucidate Their Genetic Diversity and Vector Capacities.</title>
        <authorList>
            <consortium name="Tick Genome and Microbiome Consortium (TIGMIC)"/>
            <person name="Jia N."/>
            <person name="Wang J."/>
            <person name="Shi W."/>
            <person name="Du L."/>
            <person name="Sun Y."/>
            <person name="Zhan W."/>
            <person name="Jiang J.F."/>
            <person name="Wang Q."/>
            <person name="Zhang B."/>
            <person name="Ji P."/>
            <person name="Bell-Sakyi L."/>
            <person name="Cui X.M."/>
            <person name="Yuan T.T."/>
            <person name="Jiang B.G."/>
            <person name="Yang W.F."/>
            <person name="Lam T.T."/>
            <person name="Chang Q.C."/>
            <person name="Ding S.J."/>
            <person name="Wang X.J."/>
            <person name="Zhu J.G."/>
            <person name="Ruan X.D."/>
            <person name="Zhao L."/>
            <person name="Wei J.T."/>
            <person name="Ye R.Z."/>
            <person name="Que T.C."/>
            <person name="Du C.H."/>
            <person name="Zhou Y.H."/>
            <person name="Cheng J.X."/>
            <person name="Dai P.F."/>
            <person name="Guo W.B."/>
            <person name="Han X.H."/>
            <person name="Huang E.J."/>
            <person name="Li L.F."/>
            <person name="Wei W."/>
            <person name="Gao Y.C."/>
            <person name="Liu J.Z."/>
            <person name="Shao H.Z."/>
            <person name="Wang X."/>
            <person name="Wang C.C."/>
            <person name="Yang T.C."/>
            <person name="Huo Q.B."/>
            <person name="Li W."/>
            <person name="Chen H.Y."/>
            <person name="Chen S.E."/>
            <person name="Zhou L.G."/>
            <person name="Ni X.B."/>
            <person name="Tian J.H."/>
            <person name="Sheng Y."/>
            <person name="Liu T."/>
            <person name="Pan Y.S."/>
            <person name="Xia L.Y."/>
            <person name="Li J."/>
            <person name="Zhao F."/>
            <person name="Cao W.C."/>
        </authorList>
    </citation>
    <scope>NUCLEOTIDE SEQUENCE [LARGE SCALE GENOMIC DNA]</scope>
    <source>
        <strain evidence="1">HaeL-2018</strain>
    </source>
</reference>
<sequence>MWSFWVYTGTFSSLASPGATSSPSIKTSPRGHLDGCGGRSLGWLGVSASPGYSSPVWNVGIQRPMSQSLSGAVYSQNGIPRSLRPSTRLSSSATFALTAGCRKSIFPRTWQVLCSVTA</sequence>
<dbReference type="Proteomes" id="UP000821853">
    <property type="component" value="Chromosome 4"/>
</dbReference>
<organism evidence="1 2">
    <name type="scientific">Haemaphysalis longicornis</name>
    <name type="common">Bush tick</name>
    <dbReference type="NCBI Taxonomy" id="44386"/>
    <lineage>
        <taxon>Eukaryota</taxon>
        <taxon>Metazoa</taxon>
        <taxon>Ecdysozoa</taxon>
        <taxon>Arthropoda</taxon>
        <taxon>Chelicerata</taxon>
        <taxon>Arachnida</taxon>
        <taxon>Acari</taxon>
        <taxon>Parasitiformes</taxon>
        <taxon>Ixodida</taxon>
        <taxon>Ixodoidea</taxon>
        <taxon>Ixodidae</taxon>
        <taxon>Haemaphysalinae</taxon>
        <taxon>Haemaphysalis</taxon>
    </lineage>
</organism>
<dbReference type="VEuPathDB" id="VectorBase:HLOH_065489"/>
<comment type="caution">
    <text evidence="1">The sequence shown here is derived from an EMBL/GenBank/DDBJ whole genome shotgun (WGS) entry which is preliminary data.</text>
</comment>
<gene>
    <name evidence="1" type="ORF">HPB48_015635</name>
</gene>
<evidence type="ECO:0000313" key="1">
    <source>
        <dbReference type="EMBL" id="KAH9373082.1"/>
    </source>
</evidence>
<accession>A0A9J6GCG7</accession>